<evidence type="ECO:0000313" key="8">
    <source>
        <dbReference type="EMBL" id="TQV70859.1"/>
    </source>
</evidence>
<dbReference type="InterPro" id="IPR036013">
    <property type="entry name" value="Band_7/SPFH_dom_sf"/>
</dbReference>
<dbReference type="SMART" id="SM00244">
    <property type="entry name" value="PHB"/>
    <property type="match status" value="1"/>
</dbReference>
<sequence>MSQTKVFVAAIVVILLGVVVSATLFTVHQTQQAIVMQFGNPKRVITEPGLWYKIPFIQNVQYYEKRVLNLDPQSESVILTDQKRVVVDTFARYRIADPLRFFQTVRTESGARQTLSSIINASTRGVLGNATLASVLSADRTPILQQIREQVNTEADKFGIAILDVRLVRADLPEQTVQSVYDRMKSEREREAAEFRAQGKELAQRITSAADREATVIIAEATRESEILRGQGEGARTRILNDAYGRDAEFFNFYRSMQAYEATFANDNSYLVLSPDSEFFDFFNSVDAGDTVRRDANAARREAEAARRSGN</sequence>
<protein>
    <recommendedName>
        <fullName evidence="6">Protein HflC</fullName>
    </recommendedName>
</protein>
<dbReference type="InterPro" id="IPR010200">
    <property type="entry name" value="HflC"/>
</dbReference>
<feature type="domain" description="Band 7" evidence="7">
    <location>
        <begin position="22"/>
        <end position="184"/>
    </location>
</feature>
<keyword evidence="3" id="KW-0812">Transmembrane</keyword>
<dbReference type="Pfam" id="PF01145">
    <property type="entry name" value="Band_7"/>
    <property type="match status" value="1"/>
</dbReference>
<keyword evidence="8" id="KW-0378">Hydrolase</keyword>
<evidence type="ECO:0000256" key="1">
    <source>
        <dbReference type="ARBA" id="ARBA00004167"/>
    </source>
</evidence>
<dbReference type="SUPFAM" id="SSF117892">
    <property type="entry name" value="Band 7/SPFH domain"/>
    <property type="match status" value="1"/>
</dbReference>
<dbReference type="GO" id="GO:0016020">
    <property type="term" value="C:membrane"/>
    <property type="evidence" value="ECO:0007669"/>
    <property type="project" value="UniProtKB-SubCell"/>
</dbReference>
<evidence type="ECO:0000256" key="5">
    <source>
        <dbReference type="ARBA" id="ARBA00023136"/>
    </source>
</evidence>
<dbReference type="Gene3D" id="3.30.479.30">
    <property type="entry name" value="Band 7 domain"/>
    <property type="match status" value="1"/>
</dbReference>
<dbReference type="GO" id="GO:0006508">
    <property type="term" value="P:proteolysis"/>
    <property type="evidence" value="ECO:0007669"/>
    <property type="project" value="UniProtKB-KW"/>
</dbReference>
<proteinExistence type="inferred from homology"/>
<dbReference type="CDD" id="cd03405">
    <property type="entry name" value="SPFH_HflC"/>
    <property type="match status" value="1"/>
</dbReference>
<comment type="function">
    <text evidence="6">HflC and HflK could regulate a protease.</text>
</comment>
<name>A0A545T0Y9_9PROT</name>
<accession>A0A545T0Y9</accession>
<gene>
    <name evidence="8" type="ORF">FKG95_27475</name>
</gene>
<organism evidence="8 9">
    <name type="scientific">Denitrobaculum tricleocarpae</name>
    <dbReference type="NCBI Taxonomy" id="2591009"/>
    <lineage>
        <taxon>Bacteria</taxon>
        <taxon>Pseudomonadati</taxon>
        <taxon>Pseudomonadota</taxon>
        <taxon>Alphaproteobacteria</taxon>
        <taxon>Rhodospirillales</taxon>
        <taxon>Rhodospirillaceae</taxon>
        <taxon>Denitrobaculum</taxon>
    </lineage>
</organism>
<dbReference type="GO" id="GO:0008233">
    <property type="term" value="F:peptidase activity"/>
    <property type="evidence" value="ECO:0007669"/>
    <property type="project" value="UniProtKB-KW"/>
</dbReference>
<dbReference type="EMBL" id="VHSH01000015">
    <property type="protein sequence ID" value="TQV70859.1"/>
    <property type="molecule type" value="Genomic_DNA"/>
</dbReference>
<dbReference type="InterPro" id="IPR001107">
    <property type="entry name" value="Band_7"/>
</dbReference>
<evidence type="ECO:0000256" key="4">
    <source>
        <dbReference type="ARBA" id="ARBA00022989"/>
    </source>
</evidence>
<reference evidence="8 9" key="1">
    <citation type="submission" date="2019-06" db="EMBL/GenBank/DDBJ databases">
        <title>Whole genome sequence for Rhodospirillaceae sp. R148.</title>
        <authorList>
            <person name="Wang G."/>
        </authorList>
    </citation>
    <scope>NUCLEOTIDE SEQUENCE [LARGE SCALE GENOMIC DNA]</scope>
    <source>
        <strain evidence="8 9">R148</strain>
    </source>
</reference>
<keyword evidence="5" id="KW-0472">Membrane</keyword>
<keyword evidence="8" id="KW-0645">Protease</keyword>
<dbReference type="Proteomes" id="UP000315252">
    <property type="component" value="Unassembled WGS sequence"/>
</dbReference>
<comment type="caution">
    <text evidence="8">The sequence shown here is derived from an EMBL/GenBank/DDBJ whole genome shotgun (WGS) entry which is preliminary data.</text>
</comment>
<dbReference type="OrthoDB" id="9812991at2"/>
<dbReference type="PANTHER" id="PTHR42911">
    <property type="entry name" value="MODULATOR OF FTSH PROTEASE HFLC"/>
    <property type="match status" value="1"/>
</dbReference>
<evidence type="ECO:0000256" key="2">
    <source>
        <dbReference type="ARBA" id="ARBA00007862"/>
    </source>
</evidence>
<evidence type="ECO:0000313" key="9">
    <source>
        <dbReference type="Proteomes" id="UP000315252"/>
    </source>
</evidence>
<evidence type="ECO:0000256" key="6">
    <source>
        <dbReference type="PIRNR" id="PIRNR005651"/>
    </source>
</evidence>
<comment type="similarity">
    <text evidence="2 6">Belongs to the band 7/mec-2 family. HflC subfamily.</text>
</comment>
<keyword evidence="9" id="KW-1185">Reference proteome</keyword>
<dbReference type="PANTHER" id="PTHR42911:SF1">
    <property type="entry name" value="MODULATOR OF FTSH PROTEASE HFLC"/>
    <property type="match status" value="1"/>
</dbReference>
<comment type="subcellular location">
    <subcellularLocation>
        <location evidence="1">Membrane</location>
        <topology evidence="1">Single-pass membrane protein</topology>
    </subcellularLocation>
</comment>
<dbReference type="PIRSF" id="PIRSF005651">
    <property type="entry name" value="HflC"/>
    <property type="match status" value="1"/>
</dbReference>
<keyword evidence="4" id="KW-1133">Transmembrane helix</keyword>
<dbReference type="AlphaFoldDB" id="A0A545T0Y9"/>
<evidence type="ECO:0000256" key="3">
    <source>
        <dbReference type="ARBA" id="ARBA00022692"/>
    </source>
</evidence>
<dbReference type="RefSeq" id="WP_142899666.1">
    <property type="nucleotide sequence ID" value="NZ_ML660066.1"/>
</dbReference>
<evidence type="ECO:0000259" key="7">
    <source>
        <dbReference type="SMART" id="SM00244"/>
    </source>
</evidence>